<dbReference type="InterPro" id="IPR001677">
    <property type="entry name" value="TbpB_B_D"/>
</dbReference>
<dbReference type="SUPFAM" id="SSF56925">
    <property type="entry name" value="OMPA-like"/>
    <property type="match status" value="1"/>
</dbReference>
<gene>
    <name evidence="3" type="ORF">E2L05_15915</name>
</gene>
<feature type="signal peptide" evidence="1">
    <location>
        <begin position="1"/>
        <end position="17"/>
    </location>
</feature>
<organism evidence="3 4">
    <name type="scientific">Meridianimarinicoccus aquatilis</name>
    <dbReference type="NCBI Taxonomy" id="2552766"/>
    <lineage>
        <taxon>Bacteria</taxon>
        <taxon>Pseudomonadati</taxon>
        <taxon>Pseudomonadota</taxon>
        <taxon>Alphaproteobacteria</taxon>
        <taxon>Rhodobacterales</taxon>
        <taxon>Paracoccaceae</taxon>
        <taxon>Meridianimarinicoccus</taxon>
    </lineage>
</organism>
<dbReference type="Gene3D" id="2.40.160.90">
    <property type="match status" value="1"/>
</dbReference>
<feature type="domain" description="Transferrin-binding protein B C-lobe/N-lobe beta-barrel" evidence="2">
    <location>
        <begin position="189"/>
        <end position="316"/>
    </location>
</feature>
<comment type="caution">
    <text evidence="3">The sequence shown here is derived from an EMBL/GenBank/DDBJ whole genome shotgun (WGS) entry which is preliminary data.</text>
</comment>
<dbReference type="RefSeq" id="WP_133343856.1">
    <property type="nucleotide sequence ID" value="NZ_SMZO01000046.1"/>
</dbReference>
<dbReference type="EMBL" id="SMZO01000046">
    <property type="protein sequence ID" value="TDL85333.1"/>
    <property type="molecule type" value="Genomic_DNA"/>
</dbReference>
<dbReference type="OrthoDB" id="7529687at2"/>
<keyword evidence="4" id="KW-1185">Reference proteome</keyword>
<keyword evidence="1" id="KW-0732">Signal</keyword>
<feature type="chain" id="PRO_5020299335" description="Transferrin-binding protein B C-lobe/N-lobe beta-barrel domain-containing protein" evidence="1">
    <location>
        <begin position="18"/>
        <end position="317"/>
    </location>
</feature>
<dbReference type="AlphaFoldDB" id="A0A4R6ATY5"/>
<accession>A0A4R6ATY5</accession>
<proteinExistence type="predicted"/>
<dbReference type="Proteomes" id="UP000294562">
    <property type="component" value="Unassembled WGS sequence"/>
</dbReference>
<name>A0A4R6ATY5_9RHOB</name>
<evidence type="ECO:0000313" key="3">
    <source>
        <dbReference type="EMBL" id="TDL85333.1"/>
    </source>
</evidence>
<evidence type="ECO:0000259" key="2">
    <source>
        <dbReference type="Pfam" id="PF01298"/>
    </source>
</evidence>
<evidence type="ECO:0000256" key="1">
    <source>
        <dbReference type="SAM" id="SignalP"/>
    </source>
</evidence>
<evidence type="ECO:0000313" key="4">
    <source>
        <dbReference type="Proteomes" id="UP000294562"/>
    </source>
</evidence>
<dbReference type="InterPro" id="IPR011250">
    <property type="entry name" value="OMP/PagP_B-barrel"/>
</dbReference>
<reference evidence="3 4" key="1">
    <citation type="submission" date="2019-03" db="EMBL/GenBank/DDBJ databases">
        <title>Rhodobacteraceae bacterium SM1902, a new member of the family Rhodobacteraceae isolated from Yantai.</title>
        <authorList>
            <person name="Sun Y."/>
        </authorList>
    </citation>
    <scope>NUCLEOTIDE SEQUENCE [LARGE SCALE GENOMIC DNA]</scope>
    <source>
        <strain evidence="3 4">SM1902</strain>
    </source>
</reference>
<dbReference type="Pfam" id="PF01298">
    <property type="entry name" value="TbpB_B_D"/>
    <property type="match status" value="1"/>
</dbReference>
<protein>
    <recommendedName>
        <fullName evidence="2">Transferrin-binding protein B C-lobe/N-lobe beta-barrel domain-containing protein</fullName>
    </recommendedName>
</protein>
<sequence length="317" mass="31795">MKPVVVSALLLALGACGGGGGGSETTEAVTPQPDFSNPIVIEPGDPLPTDATMPVQISGTAIESIFGGGSGFQTFGSPIAATLVTSTNTSGDASAGPDKLRLTANGETVEIDLRESVSSSDLTFDGTTFNISTDSGAFLIQPFASYTANPMEYAVYGGWAKTANAADGSTASDKIRFGSFGSATPAASMPSSGSATYTGKSIGLASVSGGSTTAIGFTRSDITVSTTDFNSVTIKSRNTTFSQLGQGNIGDPLSLNFDATGSIDKNTLSTTSATTAVGDPGRVDGTFYGPSAEEVGGTFSFESSRGVYGGAFGAKKQ</sequence>
<dbReference type="PROSITE" id="PS51257">
    <property type="entry name" value="PROKAR_LIPOPROTEIN"/>
    <property type="match status" value="1"/>
</dbReference>